<evidence type="ECO:0000256" key="4">
    <source>
        <dbReference type="SAM" id="SignalP"/>
    </source>
</evidence>
<keyword evidence="3" id="KW-0812">Transmembrane</keyword>
<keyword evidence="1 4" id="KW-0732">Signal</keyword>
<name>A0ABU8GDJ6_9ACTN</name>
<keyword evidence="7" id="KW-1185">Reference proteome</keyword>
<keyword evidence="3" id="KW-0472">Membrane</keyword>
<dbReference type="InterPro" id="IPR014756">
    <property type="entry name" value="Ig_E-set"/>
</dbReference>
<dbReference type="Proteomes" id="UP001365781">
    <property type="component" value="Unassembled WGS sequence"/>
</dbReference>
<organism evidence="6 7">
    <name type="scientific">Streptomyces brasiliscabiei</name>
    <dbReference type="NCBI Taxonomy" id="2736302"/>
    <lineage>
        <taxon>Bacteria</taxon>
        <taxon>Bacillati</taxon>
        <taxon>Actinomycetota</taxon>
        <taxon>Actinomycetes</taxon>
        <taxon>Kitasatosporales</taxon>
        <taxon>Streptomycetaceae</taxon>
        <taxon>Streptomyces</taxon>
    </lineage>
</organism>
<keyword evidence="3" id="KW-1133">Transmembrane helix</keyword>
<keyword evidence="2" id="KW-0186">Copper</keyword>
<evidence type="ECO:0000259" key="5">
    <source>
        <dbReference type="Pfam" id="PF04234"/>
    </source>
</evidence>
<evidence type="ECO:0000256" key="1">
    <source>
        <dbReference type="ARBA" id="ARBA00022729"/>
    </source>
</evidence>
<proteinExistence type="predicted"/>
<evidence type="ECO:0000256" key="2">
    <source>
        <dbReference type="ARBA" id="ARBA00023008"/>
    </source>
</evidence>
<dbReference type="InterPro" id="IPR007348">
    <property type="entry name" value="CopC_dom"/>
</dbReference>
<evidence type="ECO:0000256" key="3">
    <source>
        <dbReference type="SAM" id="Phobius"/>
    </source>
</evidence>
<dbReference type="SUPFAM" id="SSF81296">
    <property type="entry name" value="E set domains"/>
    <property type="match status" value="1"/>
</dbReference>
<gene>
    <name evidence="6" type="ORF">WB403_19170</name>
</gene>
<evidence type="ECO:0000313" key="6">
    <source>
        <dbReference type="EMBL" id="MEI5611282.1"/>
    </source>
</evidence>
<dbReference type="RefSeq" id="WP_336539294.1">
    <property type="nucleotide sequence ID" value="NZ_JBBAYL010000033.1"/>
</dbReference>
<comment type="caution">
    <text evidence="6">The sequence shown here is derived from an EMBL/GenBank/DDBJ whole genome shotgun (WGS) entry which is preliminary data.</text>
</comment>
<reference evidence="6 7" key="1">
    <citation type="submission" date="2024-03" db="EMBL/GenBank/DDBJ databases">
        <title>First Report of Pectobacterium brasiliscabiei causing potato scab in china.</title>
        <authorList>
            <person name="Handique U."/>
        </authorList>
    </citation>
    <scope>NUCLEOTIDE SEQUENCE [LARGE SCALE GENOMIC DNA]</scope>
    <source>
        <strain evidence="6 7">ZRIMU1503</strain>
    </source>
</reference>
<protein>
    <submittedName>
        <fullName evidence="6">Copper resistance protein CopC</fullName>
    </submittedName>
</protein>
<feature type="chain" id="PRO_5045176757" evidence="4">
    <location>
        <begin position="31"/>
        <end position="202"/>
    </location>
</feature>
<feature type="domain" description="CopC" evidence="5">
    <location>
        <begin position="31"/>
        <end position="124"/>
    </location>
</feature>
<sequence length="202" mass="19862">MRGLRVLRATTVLSGCLGVLLFLGGTPARAHTALEEASPGPGDTVGPGAEVVSLTFGRLRSGTTPKIGLVGPDGTTVPVGKPVVADGSVTCAAVAGLPTGVNTLTYTITSADGDTQSSAFQFEVAKGAATAKAASACQKSSLEAPDTGAGSDTAEDDAFLGLGRTTALSLLSGVVVVIAGAGFLTVRTVRGTRTTAKGEATT</sequence>
<feature type="transmembrane region" description="Helical" evidence="3">
    <location>
        <begin position="167"/>
        <end position="186"/>
    </location>
</feature>
<evidence type="ECO:0000313" key="7">
    <source>
        <dbReference type="Proteomes" id="UP001365781"/>
    </source>
</evidence>
<dbReference type="InterPro" id="IPR014755">
    <property type="entry name" value="Cu-Rt/internalin_Ig-like"/>
</dbReference>
<dbReference type="Pfam" id="PF04234">
    <property type="entry name" value="CopC"/>
    <property type="match status" value="1"/>
</dbReference>
<dbReference type="EMBL" id="JBBAYM010000011">
    <property type="protein sequence ID" value="MEI5611282.1"/>
    <property type="molecule type" value="Genomic_DNA"/>
</dbReference>
<dbReference type="Gene3D" id="2.60.40.1220">
    <property type="match status" value="1"/>
</dbReference>
<accession>A0ABU8GDJ6</accession>
<feature type="signal peptide" evidence="4">
    <location>
        <begin position="1"/>
        <end position="30"/>
    </location>
</feature>